<keyword evidence="2" id="KW-1003">Cell membrane</keyword>
<keyword evidence="3 9" id="KW-0132">Cell division</keyword>
<evidence type="ECO:0000256" key="5">
    <source>
        <dbReference type="ARBA" id="ARBA00022989"/>
    </source>
</evidence>
<evidence type="ECO:0000256" key="4">
    <source>
        <dbReference type="ARBA" id="ARBA00022692"/>
    </source>
</evidence>
<keyword evidence="7" id="KW-0131">Cell cycle</keyword>
<dbReference type="PROSITE" id="PS51779">
    <property type="entry name" value="POTRA"/>
    <property type="match status" value="1"/>
</dbReference>
<dbReference type="GO" id="GO:0090529">
    <property type="term" value="P:cell septum assembly"/>
    <property type="evidence" value="ECO:0007669"/>
    <property type="project" value="InterPro"/>
</dbReference>
<feature type="domain" description="POTRA" evidence="8">
    <location>
        <begin position="38"/>
        <end position="106"/>
    </location>
</feature>
<dbReference type="InterPro" id="IPR013685">
    <property type="entry name" value="POTRA_FtsQ_type"/>
</dbReference>
<keyword evidence="4" id="KW-0812">Transmembrane</keyword>
<dbReference type="GO" id="GO:0016020">
    <property type="term" value="C:membrane"/>
    <property type="evidence" value="ECO:0007669"/>
    <property type="project" value="UniProtKB-SubCell"/>
</dbReference>
<gene>
    <name evidence="9" type="ORF">SAMN05660836_00861</name>
</gene>
<evidence type="ECO:0000256" key="6">
    <source>
        <dbReference type="ARBA" id="ARBA00023136"/>
    </source>
</evidence>
<evidence type="ECO:0000256" key="2">
    <source>
        <dbReference type="ARBA" id="ARBA00022475"/>
    </source>
</evidence>
<comment type="subcellular location">
    <subcellularLocation>
        <location evidence="1">Membrane</location>
    </subcellularLocation>
</comment>
<evidence type="ECO:0000256" key="1">
    <source>
        <dbReference type="ARBA" id="ARBA00004370"/>
    </source>
</evidence>
<sequence>MNQNKGFLFLVITCLALCSVASFLGIRIYNALSTASPWRIQRIDIKGNKHLSRSEIYDALGIPQGASIWWYSLPDLAQRLENHPWIREAFVRWDFPQVLSVEVLERQPFVTLCCNECYYIDNFGAVFDKCNECYLSSRVVKVEQCNDVVIGQGKIGYLRSEFLQRLSSLLRAVAENRFPAGSYALNYSAERGFLIDTENIQIVLGFEDFDRRIKIAKRIMQRNLINSERDIKLELDIRYRRKAYVRPCLTDGKEKHGTR</sequence>
<evidence type="ECO:0000259" key="8">
    <source>
        <dbReference type="PROSITE" id="PS51779"/>
    </source>
</evidence>
<keyword evidence="10" id="KW-1185">Reference proteome</keyword>
<proteinExistence type="predicted"/>
<dbReference type="Pfam" id="PF08478">
    <property type="entry name" value="POTRA_1"/>
    <property type="match status" value="1"/>
</dbReference>
<reference evidence="9 10" key="1">
    <citation type="submission" date="2016-10" db="EMBL/GenBank/DDBJ databases">
        <authorList>
            <person name="de Groot N.N."/>
        </authorList>
    </citation>
    <scope>NUCLEOTIDE SEQUENCE [LARGE SCALE GENOMIC DNA]</scope>
    <source>
        <strain evidence="9 10">DSM 9990</strain>
    </source>
</reference>
<dbReference type="STRING" id="39841.SAMN05660836_00861"/>
<accession>A0A1I4SAM1</accession>
<dbReference type="Gene3D" id="3.10.20.310">
    <property type="entry name" value="membrane protein fhac"/>
    <property type="match status" value="1"/>
</dbReference>
<dbReference type="PANTHER" id="PTHR35851:SF1">
    <property type="entry name" value="CELL DIVISION PROTEIN FTSQ"/>
    <property type="match status" value="1"/>
</dbReference>
<name>A0A1I4SAM1_9BACT</name>
<evidence type="ECO:0000313" key="10">
    <source>
        <dbReference type="Proteomes" id="UP000199611"/>
    </source>
</evidence>
<evidence type="ECO:0000256" key="7">
    <source>
        <dbReference type="ARBA" id="ARBA00023306"/>
    </source>
</evidence>
<protein>
    <submittedName>
        <fullName evidence="9">Cell division septal protein FtsQ</fullName>
    </submittedName>
</protein>
<dbReference type="RefSeq" id="WP_093393747.1">
    <property type="nucleotide sequence ID" value="NZ_FOUU01000002.1"/>
</dbReference>
<keyword evidence="5" id="KW-1133">Transmembrane helix</keyword>
<dbReference type="PANTHER" id="PTHR35851">
    <property type="entry name" value="CELL DIVISION PROTEIN FTSQ"/>
    <property type="match status" value="1"/>
</dbReference>
<dbReference type="InterPro" id="IPR026579">
    <property type="entry name" value="FtsQ"/>
</dbReference>
<dbReference type="OrthoDB" id="5470105at2"/>
<dbReference type="Proteomes" id="UP000199611">
    <property type="component" value="Unassembled WGS sequence"/>
</dbReference>
<dbReference type="EMBL" id="FOUU01000002">
    <property type="protein sequence ID" value="SFM61567.1"/>
    <property type="molecule type" value="Genomic_DNA"/>
</dbReference>
<dbReference type="AlphaFoldDB" id="A0A1I4SAM1"/>
<dbReference type="InterPro" id="IPR034746">
    <property type="entry name" value="POTRA"/>
</dbReference>
<keyword evidence="6" id="KW-0472">Membrane</keyword>
<organism evidence="9 10">
    <name type="scientific">Thermodesulforhabdus norvegica</name>
    <dbReference type="NCBI Taxonomy" id="39841"/>
    <lineage>
        <taxon>Bacteria</taxon>
        <taxon>Pseudomonadati</taxon>
        <taxon>Thermodesulfobacteriota</taxon>
        <taxon>Syntrophobacteria</taxon>
        <taxon>Syntrophobacterales</taxon>
        <taxon>Thermodesulforhabdaceae</taxon>
        <taxon>Thermodesulforhabdus</taxon>
    </lineage>
</organism>
<evidence type="ECO:0000313" key="9">
    <source>
        <dbReference type="EMBL" id="SFM61567.1"/>
    </source>
</evidence>
<evidence type="ECO:0000256" key="3">
    <source>
        <dbReference type="ARBA" id="ARBA00022618"/>
    </source>
</evidence>